<sequence length="196" mass="21274">MLRLMPVMTLTFLMSACVQSAPSEDEISKVLSERVVGKGCATSTLFKTFPIPQSTASTNSNIIKPFVNIGFISESDGGFQLTKKGQASYDAERSGFCYTNSYQVSDVKITGTEAASDLPPALSGAWYVSFKVAPNNVDEWIKNTAIINAASLASLDKIVQPQSFKVRVAKEKGKDELIVADPTFSFKPGIHFNMGW</sequence>
<name>A0A656JYT8_PSESF</name>
<reference evidence="2 3" key="1">
    <citation type="journal article" date="2013" name="PLoS Pathog.">
        <title>Genomic analysis of the Kiwifruit pathogen Pseudomonas syringae pv. actinidiae provides insight into the origins of an emergent plant disease.</title>
        <authorList>
            <person name="McCann H.C."/>
            <person name="Rikkerink E.H."/>
            <person name="Bertels F."/>
            <person name="Fiers M."/>
            <person name="Lu A."/>
            <person name="Rees-George J."/>
            <person name="Andersen M.T."/>
            <person name="Gleave A.P."/>
            <person name="Haubold B."/>
            <person name="Wohlers M.W."/>
            <person name="Guttman D.S."/>
            <person name="Wang P.W."/>
            <person name="Straub C."/>
            <person name="Vanneste J.L."/>
            <person name="Rainey P.B."/>
            <person name="Templeton M.D."/>
        </authorList>
    </citation>
    <scope>NUCLEOTIDE SEQUENCE [LARGE SCALE GENOMIC DNA]</scope>
    <source>
        <strain evidence="2 3">ICMP 19096</strain>
    </source>
</reference>
<dbReference type="EMBL" id="AOKF01001254">
    <property type="protein sequence ID" value="EPN61388.1"/>
    <property type="molecule type" value="Genomic_DNA"/>
</dbReference>
<feature type="signal peptide" evidence="1">
    <location>
        <begin position="1"/>
        <end position="20"/>
    </location>
</feature>
<dbReference type="AlphaFoldDB" id="A0A656JYT8"/>
<gene>
    <name evidence="2" type="ORF">A245_14825</name>
</gene>
<protein>
    <recommendedName>
        <fullName evidence="4">Lipoprotein</fullName>
    </recommendedName>
</protein>
<feature type="chain" id="PRO_5025055232" description="Lipoprotein" evidence="1">
    <location>
        <begin position="21"/>
        <end position="196"/>
    </location>
</feature>
<proteinExistence type="predicted"/>
<evidence type="ECO:0000256" key="1">
    <source>
        <dbReference type="SAM" id="SignalP"/>
    </source>
</evidence>
<keyword evidence="1" id="KW-0732">Signal</keyword>
<comment type="caution">
    <text evidence="2">The sequence shown here is derived from an EMBL/GenBank/DDBJ whole genome shotgun (WGS) entry which is preliminary data.</text>
</comment>
<evidence type="ECO:0008006" key="4">
    <source>
        <dbReference type="Google" id="ProtNLM"/>
    </source>
</evidence>
<evidence type="ECO:0000313" key="2">
    <source>
        <dbReference type="EMBL" id="EPN61388.1"/>
    </source>
</evidence>
<dbReference type="Proteomes" id="UP000018849">
    <property type="component" value="Unassembled WGS sequence"/>
</dbReference>
<evidence type="ECO:0000313" key="3">
    <source>
        <dbReference type="Proteomes" id="UP000018849"/>
    </source>
</evidence>
<dbReference type="PROSITE" id="PS51257">
    <property type="entry name" value="PROKAR_LIPOPROTEIN"/>
    <property type="match status" value="1"/>
</dbReference>
<organism evidence="2 3">
    <name type="scientific">Pseudomonas syringae pv. actinidiae ICMP 19096</name>
    <dbReference type="NCBI Taxonomy" id="1194405"/>
    <lineage>
        <taxon>Bacteria</taxon>
        <taxon>Pseudomonadati</taxon>
        <taxon>Pseudomonadota</taxon>
        <taxon>Gammaproteobacteria</taxon>
        <taxon>Pseudomonadales</taxon>
        <taxon>Pseudomonadaceae</taxon>
        <taxon>Pseudomonas</taxon>
        <taxon>Pseudomonas syringae</taxon>
    </lineage>
</organism>
<accession>A0A656JYT8</accession>